<organism evidence="1 2">
    <name type="scientific">Tessaracoccus oleiagri</name>
    <dbReference type="NCBI Taxonomy" id="686624"/>
    <lineage>
        <taxon>Bacteria</taxon>
        <taxon>Bacillati</taxon>
        <taxon>Actinomycetota</taxon>
        <taxon>Actinomycetes</taxon>
        <taxon>Propionibacteriales</taxon>
        <taxon>Propionibacteriaceae</taxon>
        <taxon>Tessaracoccus</taxon>
    </lineage>
</organism>
<dbReference type="STRING" id="686624.SAMN04488242_0276"/>
<evidence type="ECO:0000313" key="1">
    <source>
        <dbReference type="EMBL" id="SDL11724.1"/>
    </source>
</evidence>
<dbReference type="InterPro" id="IPR036291">
    <property type="entry name" value="NAD(P)-bd_dom_sf"/>
</dbReference>
<dbReference type="EMBL" id="FNGP01000001">
    <property type="protein sequence ID" value="SDL11724.1"/>
    <property type="molecule type" value="Genomic_DNA"/>
</dbReference>
<name>A0A1G9HG80_9ACTN</name>
<dbReference type="SUPFAM" id="SSF51735">
    <property type="entry name" value="NAD(P)-binding Rossmann-fold domains"/>
    <property type="match status" value="1"/>
</dbReference>
<evidence type="ECO:0000313" key="2">
    <source>
        <dbReference type="Proteomes" id="UP000199475"/>
    </source>
</evidence>
<sequence length="132" mass="14462">MSQICANHVRRSPSSIWVSLDTIRDYLYAPDAGTLVRDSMVRLRAEGGFVIKILGSGRPMSIATLIGETKRVLGRKPDLLLGGSPNARYQVRDLSVRSIRWVEVDQIAFTPFGVGVAATIADLRLRFMGSSA</sequence>
<accession>A0A1G9HG80</accession>
<proteinExistence type="predicted"/>
<reference evidence="1 2" key="1">
    <citation type="submission" date="2016-10" db="EMBL/GenBank/DDBJ databases">
        <authorList>
            <person name="de Groot N.N."/>
        </authorList>
    </citation>
    <scope>NUCLEOTIDE SEQUENCE [LARGE SCALE GENOMIC DNA]</scope>
    <source>
        <strain evidence="1 2">CGMCC 1.9159</strain>
    </source>
</reference>
<keyword evidence="2" id="KW-1185">Reference proteome</keyword>
<dbReference type="AlphaFoldDB" id="A0A1G9HG80"/>
<protein>
    <submittedName>
        <fullName evidence="1">UDP-glucose 4-epimerase</fullName>
    </submittedName>
</protein>
<gene>
    <name evidence="1" type="ORF">SAMN04488242_0276</name>
</gene>
<dbReference type="Proteomes" id="UP000199475">
    <property type="component" value="Unassembled WGS sequence"/>
</dbReference>